<reference evidence="2 4" key="2">
    <citation type="journal article" date="2014" name="BMC Genomics">
        <title>An improved genome release (version Mt4.0) for the model legume Medicago truncatula.</title>
        <authorList>
            <person name="Tang H."/>
            <person name="Krishnakumar V."/>
            <person name="Bidwell S."/>
            <person name="Rosen B."/>
            <person name="Chan A."/>
            <person name="Zhou S."/>
            <person name="Gentzbittel L."/>
            <person name="Childs K.L."/>
            <person name="Yandell M."/>
            <person name="Gundlach H."/>
            <person name="Mayer K.F."/>
            <person name="Schwartz D.C."/>
            <person name="Town C.D."/>
        </authorList>
    </citation>
    <scope>GENOME REANNOTATION</scope>
    <source>
        <strain evidence="3 4">cv. Jemalong A17</strain>
    </source>
</reference>
<evidence type="ECO:0000313" key="2">
    <source>
        <dbReference type="EMBL" id="AES60474.1"/>
    </source>
</evidence>
<gene>
    <name evidence="2" type="ordered locus">MTR_1g050170</name>
</gene>
<evidence type="ECO:0000256" key="1">
    <source>
        <dbReference type="SAM" id="SignalP"/>
    </source>
</evidence>
<accession>G7I7A4</accession>
<dbReference type="Proteomes" id="UP000002051">
    <property type="component" value="Unassembled WGS sequence"/>
</dbReference>
<dbReference type="HOGENOM" id="CLU_2725930_0_0_1"/>
<keyword evidence="4" id="KW-1185">Reference proteome</keyword>
<keyword evidence="1" id="KW-0732">Signal</keyword>
<protein>
    <recommendedName>
        <fullName evidence="5">Secreted protein</fullName>
    </recommendedName>
</protein>
<dbReference type="EMBL" id="CM001217">
    <property type="protein sequence ID" value="AES60474.1"/>
    <property type="molecule type" value="Genomic_DNA"/>
</dbReference>
<evidence type="ECO:0000313" key="3">
    <source>
        <dbReference type="EnsemblPlants" id="AES60474"/>
    </source>
</evidence>
<evidence type="ECO:0008006" key="5">
    <source>
        <dbReference type="Google" id="ProtNLM"/>
    </source>
</evidence>
<feature type="chain" id="PRO_5014572000" description="Secreted protein" evidence="1">
    <location>
        <begin position="19"/>
        <end position="72"/>
    </location>
</feature>
<evidence type="ECO:0000313" key="4">
    <source>
        <dbReference type="Proteomes" id="UP000002051"/>
    </source>
</evidence>
<reference evidence="2 4" key="1">
    <citation type="journal article" date="2011" name="Nature">
        <title>The Medicago genome provides insight into the evolution of rhizobial symbioses.</title>
        <authorList>
            <person name="Young N.D."/>
            <person name="Debelle F."/>
            <person name="Oldroyd G.E."/>
            <person name="Geurts R."/>
            <person name="Cannon S.B."/>
            <person name="Udvardi M.K."/>
            <person name="Benedito V.A."/>
            <person name="Mayer K.F."/>
            <person name="Gouzy J."/>
            <person name="Schoof H."/>
            <person name="Van de Peer Y."/>
            <person name="Proost S."/>
            <person name="Cook D.R."/>
            <person name="Meyers B.C."/>
            <person name="Spannagl M."/>
            <person name="Cheung F."/>
            <person name="De Mita S."/>
            <person name="Krishnakumar V."/>
            <person name="Gundlach H."/>
            <person name="Zhou S."/>
            <person name="Mudge J."/>
            <person name="Bharti A.K."/>
            <person name="Murray J.D."/>
            <person name="Naoumkina M.A."/>
            <person name="Rosen B."/>
            <person name="Silverstein K.A."/>
            <person name="Tang H."/>
            <person name="Rombauts S."/>
            <person name="Zhao P.X."/>
            <person name="Zhou P."/>
            <person name="Barbe V."/>
            <person name="Bardou P."/>
            <person name="Bechner M."/>
            <person name="Bellec A."/>
            <person name="Berger A."/>
            <person name="Berges H."/>
            <person name="Bidwell S."/>
            <person name="Bisseling T."/>
            <person name="Choisne N."/>
            <person name="Couloux A."/>
            <person name="Denny R."/>
            <person name="Deshpande S."/>
            <person name="Dai X."/>
            <person name="Doyle J.J."/>
            <person name="Dudez A.M."/>
            <person name="Farmer A.D."/>
            <person name="Fouteau S."/>
            <person name="Franken C."/>
            <person name="Gibelin C."/>
            <person name="Gish J."/>
            <person name="Goldstein S."/>
            <person name="Gonzalez A.J."/>
            <person name="Green P.J."/>
            <person name="Hallab A."/>
            <person name="Hartog M."/>
            <person name="Hua A."/>
            <person name="Humphray S.J."/>
            <person name="Jeong D.H."/>
            <person name="Jing Y."/>
            <person name="Jocker A."/>
            <person name="Kenton S.M."/>
            <person name="Kim D.J."/>
            <person name="Klee K."/>
            <person name="Lai H."/>
            <person name="Lang C."/>
            <person name="Lin S."/>
            <person name="Macmil S.L."/>
            <person name="Magdelenat G."/>
            <person name="Matthews L."/>
            <person name="McCorrison J."/>
            <person name="Monaghan E.L."/>
            <person name="Mun J.H."/>
            <person name="Najar F.Z."/>
            <person name="Nicholson C."/>
            <person name="Noirot C."/>
            <person name="O'Bleness M."/>
            <person name="Paule C.R."/>
            <person name="Poulain J."/>
            <person name="Prion F."/>
            <person name="Qin B."/>
            <person name="Qu C."/>
            <person name="Retzel E.F."/>
            <person name="Riddle C."/>
            <person name="Sallet E."/>
            <person name="Samain S."/>
            <person name="Samson N."/>
            <person name="Sanders I."/>
            <person name="Saurat O."/>
            <person name="Scarpelli C."/>
            <person name="Schiex T."/>
            <person name="Segurens B."/>
            <person name="Severin A.J."/>
            <person name="Sherrier D.J."/>
            <person name="Shi R."/>
            <person name="Sims S."/>
            <person name="Singer S.R."/>
            <person name="Sinharoy S."/>
            <person name="Sterck L."/>
            <person name="Viollet A."/>
            <person name="Wang B.B."/>
            <person name="Wang K."/>
            <person name="Wang M."/>
            <person name="Wang X."/>
            <person name="Warfsmann J."/>
            <person name="Weissenbach J."/>
            <person name="White D.D."/>
            <person name="White J.D."/>
            <person name="Wiley G.B."/>
            <person name="Wincker P."/>
            <person name="Xing Y."/>
            <person name="Yang L."/>
            <person name="Yao Z."/>
            <person name="Ying F."/>
            <person name="Zhai J."/>
            <person name="Zhou L."/>
            <person name="Zuber A."/>
            <person name="Denarie J."/>
            <person name="Dixon R.A."/>
            <person name="May G.D."/>
            <person name="Schwartz D.C."/>
            <person name="Rogers J."/>
            <person name="Quetier F."/>
            <person name="Town C.D."/>
            <person name="Roe B.A."/>
        </authorList>
    </citation>
    <scope>NUCLEOTIDE SEQUENCE [LARGE SCALE GENOMIC DNA]</scope>
    <source>
        <strain evidence="2">A17</strain>
        <strain evidence="3 4">cv. Jemalong A17</strain>
    </source>
</reference>
<sequence length="72" mass="8136">MEFWKLLCSSVLITFSSAVNSRGFPRQLTAAGFLKLRQLTAERHLSNLLLWHSQTKCGNSNSQVRFVVVVRG</sequence>
<name>G7I7A4_MEDTR</name>
<organism evidence="2 4">
    <name type="scientific">Medicago truncatula</name>
    <name type="common">Barrel medic</name>
    <name type="synonym">Medicago tribuloides</name>
    <dbReference type="NCBI Taxonomy" id="3880"/>
    <lineage>
        <taxon>Eukaryota</taxon>
        <taxon>Viridiplantae</taxon>
        <taxon>Streptophyta</taxon>
        <taxon>Embryophyta</taxon>
        <taxon>Tracheophyta</taxon>
        <taxon>Spermatophyta</taxon>
        <taxon>Magnoliopsida</taxon>
        <taxon>eudicotyledons</taxon>
        <taxon>Gunneridae</taxon>
        <taxon>Pentapetalae</taxon>
        <taxon>rosids</taxon>
        <taxon>fabids</taxon>
        <taxon>Fabales</taxon>
        <taxon>Fabaceae</taxon>
        <taxon>Papilionoideae</taxon>
        <taxon>50 kb inversion clade</taxon>
        <taxon>NPAAA clade</taxon>
        <taxon>Hologalegina</taxon>
        <taxon>IRL clade</taxon>
        <taxon>Trifolieae</taxon>
        <taxon>Medicago</taxon>
    </lineage>
</organism>
<dbReference type="PaxDb" id="3880-AES60474"/>
<proteinExistence type="predicted"/>
<dbReference type="EnsemblPlants" id="AES60474">
    <property type="protein sequence ID" value="AES60474"/>
    <property type="gene ID" value="MTR_1g050170"/>
</dbReference>
<feature type="signal peptide" evidence="1">
    <location>
        <begin position="1"/>
        <end position="18"/>
    </location>
</feature>
<reference evidence="3" key="3">
    <citation type="submission" date="2015-04" db="UniProtKB">
        <authorList>
            <consortium name="EnsemblPlants"/>
        </authorList>
    </citation>
    <scope>IDENTIFICATION</scope>
    <source>
        <strain evidence="3">cv. Jemalong A17</strain>
    </source>
</reference>
<dbReference type="AlphaFoldDB" id="G7I7A4"/>